<name>A0ABS5WXE8_9RHOB</name>
<accession>A0ABS5WXE8</accession>
<gene>
    <name evidence="3" type="ORF">KL867_19310</name>
</gene>
<organism evidence="3 4">
    <name type="scientific">Falsiruegeria litorea</name>
    <dbReference type="NCBI Taxonomy" id="1280831"/>
    <lineage>
        <taxon>Bacteria</taxon>
        <taxon>Pseudomonadati</taxon>
        <taxon>Pseudomonadota</taxon>
        <taxon>Alphaproteobacteria</taxon>
        <taxon>Rhodobacterales</taxon>
        <taxon>Roseobacteraceae</taxon>
        <taxon>Falsiruegeria</taxon>
    </lineage>
</organism>
<protein>
    <submittedName>
        <fullName evidence="3">Uncharacterized protein</fullName>
    </submittedName>
</protein>
<keyword evidence="2" id="KW-1133">Transmembrane helix</keyword>
<feature type="transmembrane region" description="Helical" evidence="2">
    <location>
        <begin position="28"/>
        <end position="47"/>
    </location>
</feature>
<proteinExistence type="predicted"/>
<evidence type="ECO:0000313" key="4">
    <source>
        <dbReference type="Proteomes" id="UP000763802"/>
    </source>
</evidence>
<keyword evidence="2" id="KW-0472">Membrane</keyword>
<evidence type="ECO:0000313" key="3">
    <source>
        <dbReference type="EMBL" id="MBT3143218.1"/>
    </source>
</evidence>
<dbReference type="RefSeq" id="WP_215194195.1">
    <property type="nucleotide sequence ID" value="NZ_JAHHDY010000021.1"/>
</dbReference>
<keyword evidence="4" id="KW-1185">Reference proteome</keyword>
<dbReference type="EMBL" id="JAHHDY010000021">
    <property type="protein sequence ID" value="MBT3143218.1"/>
    <property type="molecule type" value="Genomic_DNA"/>
</dbReference>
<evidence type="ECO:0000256" key="2">
    <source>
        <dbReference type="SAM" id="Phobius"/>
    </source>
</evidence>
<dbReference type="Proteomes" id="UP000763802">
    <property type="component" value="Unassembled WGS sequence"/>
</dbReference>
<evidence type="ECO:0000256" key="1">
    <source>
        <dbReference type="SAM" id="MobiDB-lite"/>
    </source>
</evidence>
<sequence>MARRKSSYKKKPSRVRRTYGSRRSSSNLGWYIAIGVCVLVIVGVFVGSQTLISNSKVNEATLCHTDGPVNVTAILLDLTDPLSNTQQIRLKTIIENEIASSSTDTMISLGVVSEEPQRWGSLFAKCKPATGEQANALYENPSLIADRYQREFLIPISDKIDATLVGQAESQSPIMEALQSLIASTPDFTRARGQRKFVIVSDMLQHSDTLSFYRNQGWEYFSSRDGELRLAANLQNVSIEIMRIPRSGNNIPSRELVENFWTRYFDRQGSKVPSVSSMGDL</sequence>
<comment type="caution">
    <text evidence="3">The sequence shown here is derived from an EMBL/GenBank/DDBJ whole genome shotgun (WGS) entry which is preliminary data.</text>
</comment>
<keyword evidence="2" id="KW-0812">Transmembrane</keyword>
<reference evidence="3 4" key="1">
    <citation type="submission" date="2021-05" db="EMBL/GenBank/DDBJ databases">
        <title>Draft genomes of marine bacteria isolated from model chitin particles.</title>
        <authorList>
            <person name="Datta M.S."/>
            <person name="Schwartzman J.A."/>
            <person name="Cordero O."/>
        </authorList>
    </citation>
    <scope>NUCLEOTIDE SEQUENCE [LARGE SCALE GENOMIC DNA]</scope>
    <source>
        <strain evidence="3 4">4E07</strain>
    </source>
</reference>
<feature type="region of interest" description="Disordered" evidence="1">
    <location>
        <begin position="1"/>
        <end position="21"/>
    </location>
</feature>
<feature type="compositionally biased region" description="Basic residues" evidence="1">
    <location>
        <begin position="1"/>
        <end position="20"/>
    </location>
</feature>